<dbReference type="NCBIfam" id="TIGR04087">
    <property type="entry name" value="YqxM_for_SipW"/>
    <property type="match status" value="1"/>
</dbReference>
<feature type="compositionally biased region" description="Acidic residues" evidence="1">
    <location>
        <begin position="177"/>
        <end position="192"/>
    </location>
</feature>
<feature type="compositionally biased region" description="Basic and acidic residues" evidence="1">
    <location>
        <begin position="297"/>
        <end position="308"/>
    </location>
</feature>
<name>A0ABV9DE58_9BACI</name>
<dbReference type="Proteomes" id="UP001595989">
    <property type="component" value="Unassembled WGS sequence"/>
</dbReference>
<feature type="transmembrane region" description="Helical" evidence="2">
    <location>
        <begin position="21"/>
        <end position="43"/>
    </location>
</feature>
<dbReference type="InterPro" id="IPR023833">
    <property type="entry name" value="Signal_pept_SipW-depend-type"/>
</dbReference>
<dbReference type="EMBL" id="JBHSFU010000003">
    <property type="protein sequence ID" value="MFC4557047.1"/>
    <property type="molecule type" value="Genomic_DNA"/>
</dbReference>
<proteinExistence type="predicted"/>
<protein>
    <submittedName>
        <fullName evidence="3">Amyloid fiber anchoring/assembly protein TapA</fullName>
    </submittedName>
</protein>
<accession>A0ABV9DE58</accession>
<feature type="compositionally biased region" description="Low complexity" evidence="1">
    <location>
        <begin position="269"/>
        <end position="279"/>
    </location>
</feature>
<keyword evidence="2" id="KW-0472">Membrane</keyword>
<evidence type="ECO:0000313" key="4">
    <source>
        <dbReference type="Proteomes" id="UP001595989"/>
    </source>
</evidence>
<evidence type="ECO:0000313" key="3">
    <source>
        <dbReference type="EMBL" id="MFC4557047.1"/>
    </source>
</evidence>
<feature type="compositionally biased region" description="Basic and acidic residues" evidence="1">
    <location>
        <begin position="209"/>
        <end position="240"/>
    </location>
</feature>
<comment type="caution">
    <text evidence="3">The sequence shown here is derived from an EMBL/GenBank/DDBJ whole genome shotgun (WGS) entry which is preliminary data.</text>
</comment>
<reference evidence="4" key="1">
    <citation type="journal article" date="2019" name="Int. J. Syst. Evol. Microbiol.">
        <title>The Global Catalogue of Microorganisms (GCM) 10K type strain sequencing project: providing services to taxonomists for standard genome sequencing and annotation.</title>
        <authorList>
            <consortium name="The Broad Institute Genomics Platform"/>
            <consortium name="The Broad Institute Genome Sequencing Center for Infectious Disease"/>
            <person name="Wu L."/>
            <person name="Ma J."/>
        </authorList>
    </citation>
    <scope>NUCLEOTIDE SEQUENCE [LARGE SCALE GENOMIC DNA]</scope>
    <source>
        <strain evidence="4">CGMCC 4.7426</strain>
    </source>
</reference>
<keyword evidence="2" id="KW-0812">Transmembrane</keyword>
<organism evidence="3 4">
    <name type="scientific">Virgibacillus kekensis</name>
    <dbReference type="NCBI Taxonomy" id="202261"/>
    <lineage>
        <taxon>Bacteria</taxon>
        <taxon>Bacillati</taxon>
        <taxon>Bacillota</taxon>
        <taxon>Bacilli</taxon>
        <taxon>Bacillales</taxon>
        <taxon>Bacillaceae</taxon>
        <taxon>Virgibacillus</taxon>
    </lineage>
</organism>
<dbReference type="NCBIfam" id="TIGR04088">
    <property type="entry name" value="cognate_SipW"/>
    <property type="match status" value="1"/>
</dbReference>
<keyword evidence="2" id="KW-1133">Transmembrane helix</keyword>
<sequence>MRSTRLKKYKKRRGFVIITQLAAIWYIGIIGAITLTSGTGAYFNDVEQIPNTIRAGYPPDNGVWEKSSLKEVSMGGSCETEFYARFTNTGESVDQELTKYEVYWLAPGANGSAKNGVVVETGTFPIPNKGEYYDIYYQPEKDGIYKIKAYHETGHAKSDNNTGSGPWSEDISCGPEPDSETEIDREQEETETQPDIQKSTEETMPNGDSDSKENSNPERKQTKEDKAEVDSADIKEKDNNEAEDETESDTSESTSDQNIDSPEEDVTTEENSTTETNNGTEKEESDSSQNNSESESSESKKSTESTMK</sequence>
<feature type="compositionally biased region" description="Polar residues" evidence="1">
    <location>
        <begin position="193"/>
        <end position="208"/>
    </location>
</feature>
<feature type="region of interest" description="Disordered" evidence="1">
    <location>
        <begin position="156"/>
        <end position="308"/>
    </location>
</feature>
<keyword evidence="4" id="KW-1185">Reference proteome</keyword>
<dbReference type="RefSeq" id="WP_390292986.1">
    <property type="nucleotide sequence ID" value="NZ_JBHSFU010000003.1"/>
</dbReference>
<evidence type="ECO:0000256" key="1">
    <source>
        <dbReference type="SAM" id="MobiDB-lite"/>
    </source>
</evidence>
<evidence type="ECO:0000256" key="2">
    <source>
        <dbReference type="SAM" id="Phobius"/>
    </source>
</evidence>
<dbReference type="InterPro" id="IPR023848">
    <property type="entry name" value="TasA"/>
</dbReference>
<gene>
    <name evidence="3" type="primary">tapA</name>
    <name evidence="3" type="ORF">ACFO3D_02335</name>
</gene>
<feature type="compositionally biased region" description="Acidic residues" evidence="1">
    <location>
        <begin position="241"/>
        <end position="250"/>
    </location>
</feature>